<reference evidence="2 3" key="1">
    <citation type="submission" date="2020-08" db="EMBL/GenBank/DDBJ databases">
        <title>Genomic Encyclopedia of Type Strains, Phase IV (KMG-IV): sequencing the most valuable type-strain genomes for metagenomic binning, comparative biology and taxonomic classification.</title>
        <authorList>
            <person name="Goeker M."/>
        </authorList>
    </citation>
    <scope>NUCLEOTIDE SEQUENCE [LARGE SCALE GENOMIC DNA]</scope>
    <source>
        <strain evidence="2 3">DSM 2461</strain>
    </source>
</reference>
<gene>
    <name evidence="2" type="ORF">HNR50_002248</name>
</gene>
<feature type="signal peptide" evidence="1">
    <location>
        <begin position="1"/>
        <end position="18"/>
    </location>
</feature>
<dbReference type="Proteomes" id="UP000587760">
    <property type="component" value="Unassembled WGS sequence"/>
</dbReference>
<keyword evidence="3" id="KW-1185">Reference proteome</keyword>
<protein>
    <recommendedName>
        <fullName evidence="4">Lipoprotein</fullName>
    </recommendedName>
</protein>
<evidence type="ECO:0000313" key="2">
    <source>
        <dbReference type="EMBL" id="MBB6480585.1"/>
    </source>
</evidence>
<organism evidence="2 3">
    <name type="scientific">Spirochaeta isovalerica</name>
    <dbReference type="NCBI Taxonomy" id="150"/>
    <lineage>
        <taxon>Bacteria</taxon>
        <taxon>Pseudomonadati</taxon>
        <taxon>Spirochaetota</taxon>
        <taxon>Spirochaetia</taxon>
        <taxon>Spirochaetales</taxon>
        <taxon>Spirochaetaceae</taxon>
        <taxon>Spirochaeta</taxon>
    </lineage>
</organism>
<evidence type="ECO:0008006" key="4">
    <source>
        <dbReference type="Google" id="ProtNLM"/>
    </source>
</evidence>
<dbReference type="RefSeq" id="WP_184746843.1">
    <property type="nucleotide sequence ID" value="NZ_JACHGJ010000003.1"/>
</dbReference>
<comment type="caution">
    <text evidence="2">The sequence shown here is derived from an EMBL/GenBank/DDBJ whole genome shotgun (WGS) entry which is preliminary data.</text>
</comment>
<keyword evidence="1" id="KW-0732">Signal</keyword>
<sequence>MKNKYSLLILTISILAFASCQMQGELLDPESTAESLIGMRSILSGMETMMALAVESDESIDYARTIDPYSENADIAEHLQDGSGNPLSPSTVYANFGGTGSNEVRVPSTGYFDDYYTSGIQAYFSISRETADHYRIRLFVFPRTDFSVKYDYEEYLVDESTALTSWEWENMNDDNEAGKLTTYKTFFADGTVADRTVEWNSVDTNGNDFADEGYDAFTVSSDITGSGDYSYPDTVAEPSKLSDDDTVTWSSHTVSEISANNTKVEEFYTESGSDFSGIVYSSKERWGTDKLTVTRYEGNSAAGTLISRSLSTTGNAWDTWETETEVIEKGLSGDRTTYSSTYDVWWADPSEISGNSSYRQVLNLTETNVDSNSYSGTMTEYWGSIGGSFNIYLINNDNGTYTLNRSGWAFASRSAADSDLSVVVDQRDDLSFTVNVGAGTFSGNYIQGALAGTYSEGGSSLEVTIDSSGITAGGVNYKYSELAD</sequence>
<accession>A0A841R9K2</accession>
<evidence type="ECO:0000256" key="1">
    <source>
        <dbReference type="SAM" id="SignalP"/>
    </source>
</evidence>
<proteinExistence type="predicted"/>
<evidence type="ECO:0000313" key="3">
    <source>
        <dbReference type="Proteomes" id="UP000587760"/>
    </source>
</evidence>
<dbReference type="EMBL" id="JACHGJ010000003">
    <property type="protein sequence ID" value="MBB6480585.1"/>
    <property type="molecule type" value="Genomic_DNA"/>
</dbReference>
<name>A0A841R9K2_9SPIO</name>
<dbReference type="PROSITE" id="PS51257">
    <property type="entry name" value="PROKAR_LIPOPROTEIN"/>
    <property type="match status" value="1"/>
</dbReference>
<dbReference type="AlphaFoldDB" id="A0A841R9K2"/>
<feature type="chain" id="PRO_5032399334" description="Lipoprotein" evidence="1">
    <location>
        <begin position="19"/>
        <end position="484"/>
    </location>
</feature>